<reference evidence="11" key="1">
    <citation type="submission" date="2022-06" db="EMBL/GenBank/DDBJ databases">
        <authorList>
            <person name="Berger JAMES D."/>
            <person name="Berger JAMES D."/>
        </authorList>
    </citation>
    <scope>NUCLEOTIDE SEQUENCE [LARGE SCALE GENOMIC DNA]</scope>
</reference>
<dbReference type="GO" id="GO:0007156">
    <property type="term" value="P:homophilic cell adhesion via plasma membrane adhesion molecules"/>
    <property type="evidence" value="ECO:0007669"/>
    <property type="project" value="InterPro"/>
</dbReference>
<keyword evidence="5" id="KW-1133">Transmembrane helix</keyword>
<keyword evidence="11" id="KW-1185">Reference proteome</keyword>
<dbReference type="GO" id="GO:0005509">
    <property type="term" value="F:calcium ion binding"/>
    <property type="evidence" value="ECO:0007669"/>
    <property type="project" value="UniProtKB-UniRule"/>
</dbReference>
<feature type="compositionally biased region" description="Low complexity" evidence="9">
    <location>
        <begin position="14"/>
        <end position="32"/>
    </location>
</feature>
<feature type="domain" description="Cadherin" evidence="10">
    <location>
        <begin position="432"/>
        <end position="570"/>
    </location>
</feature>
<organism evidence="11 12">
    <name type="scientific">Trichobilharzia regenti</name>
    <name type="common">Nasal bird schistosome</name>
    <dbReference type="NCBI Taxonomy" id="157069"/>
    <lineage>
        <taxon>Eukaryota</taxon>
        <taxon>Metazoa</taxon>
        <taxon>Spiralia</taxon>
        <taxon>Lophotrochozoa</taxon>
        <taxon>Platyhelminthes</taxon>
        <taxon>Trematoda</taxon>
        <taxon>Digenea</taxon>
        <taxon>Strigeidida</taxon>
        <taxon>Schistosomatoidea</taxon>
        <taxon>Schistosomatidae</taxon>
        <taxon>Trichobilharzia</taxon>
    </lineage>
</organism>
<feature type="domain" description="Cadherin" evidence="10">
    <location>
        <begin position="1263"/>
        <end position="1373"/>
    </location>
</feature>
<evidence type="ECO:0000256" key="8">
    <source>
        <dbReference type="PROSITE-ProRule" id="PRU00043"/>
    </source>
</evidence>
<feature type="domain" description="Cadherin" evidence="10">
    <location>
        <begin position="589"/>
        <end position="725"/>
    </location>
</feature>
<keyword evidence="7" id="KW-0325">Glycoprotein</keyword>
<feature type="compositionally biased region" description="Low complexity" evidence="9">
    <location>
        <begin position="296"/>
        <end position="307"/>
    </location>
</feature>
<evidence type="ECO:0000256" key="7">
    <source>
        <dbReference type="ARBA" id="ARBA00023180"/>
    </source>
</evidence>
<protein>
    <recommendedName>
        <fullName evidence="10">Cadherin domain-containing protein</fullName>
    </recommendedName>
</protein>
<feature type="region of interest" description="Disordered" evidence="9">
    <location>
        <begin position="288"/>
        <end position="307"/>
    </location>
</feature>
<reference evidence="12" key="2">
    <citation type="submission" date="2023-11" db="UniProtKB">
        <authorList>
            <consortium name="WormBaseParasite"/>
        </authorList>
    </citation>
    <scope>IDENTIFICATION</scope>
</reference>
<evidence type="ECO:0000313" key="11">
    <source>
        <dbReference type="Proteomes" id="UP000050795"/>
    </source>
</evidence>
<feature type="region of interest" description="Disordered" evidence="9">
    <location>
        <begin position="1137"/>
        <end position="1165"/>
    </location>
</feature>
<accession>A0AA85KKU9</accession>
<dbReference type="InterPro" id="IPR015919">
    <property type="entry name" value="Cadherin-like_sf"/>
</dbReference>
<sequence>MRSVYSVVEDNLRNNHNSHNNHNNNQNNTSHTILPTHIPHEYHPLPEQEASNLFRLIEESPNGTEIIGVSKYLHQYILFNLQFLSSQHENPANKMINFNKLQFNFQLLDTHDPLTNALDLEAVSGKLTVKKRIDREALCSANSFPLTITSSSSTSSLSSRFPINGRPPLFLQNTLNTDKYLTNLGYFINPMHIISNNLNKRCIKTLHILSTTQILELNQVDIKKIPIDLLIIDINDNSPTWISVSNGMNFHPTRTATTTTTDIDINSSGYQINIPNIVVQLSEIPKDAGDDYSSVHQQQQPQLQQHRQQTYHQLQSSRTMLPRAYDPDEGANSQVTYHLESIKKPINAQNNIDPTEYIPFILEDNPNGPLELISTINLDYEQKQHYEFYLLATDSGLPQRTGTALIKINIIDVNDHPPIFDKSIFYPPNGGISEKTLPGTVVLNLSATDGDASPMNNRIRYTMVPGTLAMNYFSVQADGTIILKRWLDYETMETSLTDDQLLFSSFLSDMPSSSSPTSLSNLNNPNINQNSKRFVFQVKAIDSAPQPYERSSTAVVIIPVIDENDEIPMISVKFLGSSEMTSQGETGLVKENIRPPIQLAYVQVRDLDFNGNDQVTCSLTDTVNFSLKSINSIDQYGSNNNNALIDNLHEVNSRLQLPSSSSSSSLSLTSTNSKNDYILNLITKPDRELNPLYYIRIKCTDQALNFNEQTIRIRVLDMNDEQPRFQKSIYRFNLPENSDKQVKSFNTIDGYLNRDNDNNKDKITYTPPHQSILATSNGREDDDVDGVDHEDHYEYRIGRVLAEDNDQGENARIEYYLDEHFLEIKPSDSSVLPSAYLLTNKQTLLDDKNVFIYHQSREAIRVDQLFRIDSQTGMLYALKKFDVENVDLFRFNVYALDQPNQLTSIRHTGTATIEIKITDVNDWPPLFIQTNNSIFNATDTTTTTSITDKDGLSSSSGSSSRSLSSAGSEIHSTDNNNTSIDHNELHFVNNYVFHVKENRPAYWLVGRIIAIDLDVESKAMTHNLLNKLSASGGKSSSSSSSSPSKQTFPSPTSYITLRIANDSPLDIRRTFNLHATQGYLRTSVSLDREKQSMYVFNVIAYDGNPSTVTSQTSTATVTVFVEDENDNDPVFIRPATASLPASSSSSSPRQTNIEMSKHSSSQSIIHQTISNNLQEKQNGAKLNWPAFPTSMDDGKNDRLKQINHNNNNLLKPVAQQISNNNHDKANIPVVLVHRRGNNNNINNDDDSFNRNEASHMDGESRPLLQIEAIDADAGDNGKITYEISAGNTDNLFVLNADTGILSLSSNLYTTSAEQSIESSSSKNTEKTKHNSLTPSNPIMYMLRFEACDRGLPKRCALPIWVQLVIDPNEFPHLAQLSHLTNYLNPSLVNNADKLNQPPYSMDQSIEHIEQAKTALISGYFHSNLNNNNNNNRNNNNNADLNKQNHIRFHEDDGFISDVKAKLLIP</sequence>
<keyword evidence="4 8" id="KW-0106">Calcium</keyword>
<evidence type="ECO:0000256" key="9">
    <source>
        <dbReference type="SAM" id="MobiDB-lite"/>
    </source>
</evidence>
<dbReference type="SMART" id="SM00112">
    <property type="entry name" value="CA"/>
    <property type="match status" value="6"/>
</dbReference>
<dbReference type="InterPro" id="IPR050174">
    <property type="entry name" value="Protocadherin/Cadherin-CA"/>
</dbReference>
<evidence type="ECO:0000256" key="6">
    <source>
        <dbReference type="ARBA" id="ARBA00023136"/>
    </source>
</evidence>
<dbReference type="Gene3D" id="2.60.40.60">
    <property type="entry name" value="Cadherins"/>
    <property type="match status" value="7"/>
</dbReference>
<evidence type="ECO:0000259" key="10">
    <source>
        <dbReference type="PROSITE" id="PS50268"/>
    </source>
</evidence>
<feature type="region of interest" description="Disordered" evidence="9">
    <location>
        <begin position="13"/>
        <end position="41"/>
    </location>
</feature>
<feature type="compositionally biased region" description="Low complexity" evidence="9">
    <location>
        <begin position="945"/>
        <end position="968"/>
    </location>
</feature>
<evidence type="ECO:0000313" key="12">
    <source>
        <dbReference type="WBParaSite" id="TREG1_95660.1"/>
    </source>
</evidence>
<dbReference type="Proteomes" id="UP000050795">
    <property type="component" value="Unassembled WGS sequence"/>
</dbReference>
<dbReference type="InterPro" id="IPR002126">
    <property type="entry name" value="Cadherin-like_dom"/>
</dbReference>
<dbReference type="PRINTS" id="PR00205">
    <property type="entry name" value="CADHERIN"/>
</dbReference>
<keyword evidence="2" id="KW-0812">Transmembrane</keyword>
<feature type="compositionally biased region" description="Low complexity" evidence="9">
    <location>
        <begin position="1137"/>
        <end position="1148"/>
    </location>
</feature>
<evidence type="ECO:0000256" key="1">
    <source>
        <dbReference type="ARBA" id="ARBA00004167"/>
    </source>
</evidence>
<keyword evidence="3" id="KW-0677">Repeat</keyword>
<feature type="domain" description="Cadherin" evidence="10">
    <location>
        <begin position="324"/>
        <end position="420"/>
    </location>
</feature>
<proteinExistence type="predicted"/>
<feature type="domain" description="Cadherin" evidence="10">
    <location>
        <begin position="797"/>
        <end position="927"/>
    </location>
</feature>
<dbReference type="SUPFAM" id="SSF49313">
    <property type="entry name" value="Cadherin-like"/>
    <property type="match status" value="6"/>
</dbReference>
<keyword evidence="6" id="KW-0472">Membrane</keyword>
<dbReference type="PANTHER" id="PTHR24028:SF146">
    <property type="entry name" value="CADHERIN 96CB, ISOFORM D-RELATED"/>
    <property type="match status" value="1"/>
</dbReference>
<dbReference type="PROSITE" id="PS00232">
    <property type="entry name" value="CADHERIN_1"/>
    <property type="match status" value="2"/>
</dbReference>
<dbReference type="CDD" id="cd11304">
    <property type="entry name" value="Cadherin_repeat"/>
    <property type="match status" value="6"/>
</dbReference>
<comment type="subcellular location">
    <subcellularLocation>
        <location evidence="1">Membrane</location>
        <topology evidence="1">Single-pass membrane protein</topology>
    </subcellularLocation>
</comment>
<feature type="region of interest" description="Disordered" evidence="9">
    <location>
        <begin position="1029"/>
        <end position="1051"/>
    </location>
</feature>
<feature type="region of interest" description="Disordered" evidence="9">
    <location>
        <begin position="945"/>
        <end position="979"/>
    </location>
</feature>
<feature type="domain" description="Cadherin" evidence="10">
    <location>
        <begin position="987"/>
        <end position="1131"/>
    </location>
</feature>
<dbReference type="GO" id="GO:0005886">
    <property type="term" value="C:plasma membrane"/>
    <property type="evidence" value="ECO:0007669"/>
    <property type="project" value="InterPro"/>
</dbReference>
<dbReference type="InterPro" id="IPR020894">
    <property type="entry name" value="Cadherin_CS"/>
</dbReference>
<dbReference type="PANTHER" id="PTHR24028">
    <property type="entry name" value="CADHERIN-87A"/>
    <property type="match status" value="1"/>
</dbReference>
<name>A0AA85KKU9_TRIRE</name>
<evidence type="ECO:0000256" key="3">
    <source>
        <dbReference type="ARBA" id="ARBA00022737"/>
    </source>
</evidence>
<dbReference type="WBParaSite" id="TREG1_95660.1">
    <property type="protein sequence ID" value="TREG1_95660.1"/>
    <property type="gene ID" value="TREG1_95660"/>
</dbReference>
<evidence type="ECO:0000256" key="5">
    <source>
        <dbReference type="ARBA" id="ARBA00022989"/>
    </source>
</evidence>
<dbReference type="Pfam" id="PF00028">
    <property type="entry name" value="Cadherin"/>
    <property type="match status" value="3"/>
</dbReference>
<evidence type="ECO:0000256" key="2">
    <source>
        <dbReference type="ARBA" id="ARBA00022692"/>
    </source>
</evidence>
<dbReference type="PROSITE" id="PS50268">
    <property type="entry name" value="CADHERIN_2"/>
    <property type="match status" value="6"/>
</dbReference>
<evidence type="ECO:0000256" key="4">
    <source>
        <dbReference type="ARBA" id="ARBA00022837"/>
    </source>
</evidence>